<dbReference type="EMBL" id="QXGA01001580">
    <property type="protein sequence ID" value="KAE9115351.1"/>
    <property type="molecule type" value="Genomic_DNA"/>
</dbReference>
<keyword evidence="1" id="KW-0175">Coiled coil</keyword>
<evidence type="ECO:0000256" key="1">
    <source>
        <dbReference type="SAM" id="Coils"/>
    </source>
</evidence>
<dbReference type="EMBL" id="QXGB01001457">
    <property type="protein sequence ID" value="KAE9190500.1"/>
    <property type="molecule type" value="Genomic_DNA"/>
</dbReference>
<feature type="compositionally biased region" description="Basic and acidic residues" evidence="2">
    <location>
        <begin position="31"/>
        <end position="46"/>
    </location>
</feature>
<dbReference type="Proteomes" id="UP000440732">
    <property type="component" value="Unassembled WGS sequence"/>
</dbReference>
<evidence type="ECO:0000313" key="5">
    <source>
        <dbReference type="Proteomes" id="UP000433483"/>
    </source>
</evidence>
<protein>
    <submittedName>
        <fullName evidence="3">Uncharacterized protein</fullName>
    </submittedName>
</protein>
<feature type="region of interest" description="Disordered" evidence="2">
    <location>
        <begin position="564"/>
        <end position="594"/>
    </location>
</feature>
<reference evidence="5 6" key="1">
    <citation type="submission" date="2018-08" db="EMBL/GenBank/DDBJ databases">
        <title>Genomic investigation of the strawberry pathogen Phytophthora fragariae indicates pathogenicity is determined by transcriptional variation in three key races.</title>
        <authorList>
            <person name="Adams T.M."/>
            <person name="Armitage A.D."/>
            <person name="Sobczyk M.K."/>
            <person name="Bates H.J."/>
            <person name="Dunwell J.M."/>
            <person name="Nellist C.F."/>
            <person name="Harrison R.J."/>
        </authorList>
    </citation>
    <scope>NUCLEOTIDE SEQUENCE [LARGE SCALE GENOMIC DNA]</scope>
    <source>
        <strain evidence="4 5">NOV-27</strain>
        <strain evidence="3 6">NOV-5</strain>
    </source>
</reference>
<comment type="caution">
    <text evidence="3">The sequence shown here is derived from an EMBL/GenBank/DDBJ whole genome shotgun (WGS) entry which is preliminary data.</text>
</comment>
<evidence type="ECO:0000313" key="4">
    <source>
        <dbReference type="EMBL" id="KAE9190500.1"/>
    </source>
</evidence>
<feature type="region of interest" description="Disordered" evidence="2">
    <location>
        <begin position="1"/>
        <end position="52"/>
    </location>
</feature>
<evidence type="ECO:0000313" key="3">
    <source>
        <dbReference type="EMBL" id="KAE9115351.1"/>
    </source>
</evidence>
<organism evidence="3 6">
    <name type="scientific">Phytophthora fragariae</name>
    <dbReference type="NCBI Taxonomy" id="53985"/>
    <lineage>
        <taxon>Eukaryota</taxon>
        <taxon>Sar</taxon>
        <taxon>Stramenopiles</taxon>
        <taxon>Oomycota</taxon>
        <taxon>Peronosporomycetes</taxon>
        <taxon>Peronosporales</taxon>
        <taxon>Peronosporaceae</taxon>
        <taxon>Phytophthora</taxon>
    </lineage>
</organism>
<dbReference type="Proteomes" id="UP000433483">
    <property type="component" value="Unassembled WGS sequence"/>
</dbReference>
<dbReference type="OrthoDB" id="72253at2759"/>
<sequence length="641" mass="71640">MDGVGRGRAREELVGGYAMDLSSSSHRLKRARAEDASSDGEQKENDVFPDSTFGRATNALGDLMRMTSTATATATIATSSPWRLPRNQTLEDTERYLNEQLQHVVALSAYSDNVNVDANGTRRFLAQRQRAQDDVDAVCSLDLSKLCALLQTDSNQQPETQHEAETGVRELLDLVSYLLYVRDRELEHQNRLSESLGRTEKLLERRNQIVQTLTTDLETLKQNSAQKENVFKAKEKALLGERKTLQIEKKALEVNCARLQGVETAYKAQLRRKDVDYARLKKSLQDAVARAAKEKRGMAIAKTLNGPRERKQVSMTNQSKESKLTKQIMDNLERKKAELLFDNDALAKSYDVLQHQLESLTSQYRKAVQLFLAQKNLEGDAEELEKLASAPIDDFTPTPFNMATKEGIPQYISVSMAALGEKLKQLEHVIRNELPSAEARSDKEVIKRLRQKLDDAHAIINEQDQLLQASLSSPPLDVRAGGGSQKIAVKRDRLKERAARAAETRSSPDANAEEAVEQEKSALTVLRENLEKERKLLQEQAVKLDKDRLEFEIAKRDQMFGLSKDTVASSRQRPSPSVLDSATGSGCSTPKRQRRAKRLDLIGPDSPFDIPVSATPAFACCRRNISTRIPVGRLHPGAFPG</sequence>
<feature type="coiled-coil region" evidence="1">
    <location>
        <begin position="203"/>
        <end position="262"/>
    </location>
</feature>
<keyword evidence="5" id="KW-1185">Reference proteome</keyword>
<evidence type="ECO:0000256" key="2">
    <source>
        <dbReference type="SAM" id="MobiDB-lite"/>
    </source>
</evidence>
<feature type="compositionally biased region" description="Basic and acidic residues" evidence="2">
    <location>
        <begin position="492"/>
        <end position="503"/>
    </location>
</feature>
<name>A0A6A3SFW9_9STRA</name>
<dbReference type="AlphaFoldDB" id="A0A6A3SFW9"/>
<gene>
    <name evidence="4" type="ORF">PF005_g19233</name>
    <name evidence="3" type="ORF">PF006_g19309</name>
</gene>
<feature type="region of interest" description="Disordered" evidence="2">
    <location>
        <begin position="492"/>
        <end position="517"/>
    </location>
</feature>
<evidence type="ECO:0000313" key="6">
    <source>
        <dbReference type="Proteomes" id="UP000440732"/>
    </source>
</evidence>
<dbReference type="PANTHER" id="PTHR47057:SF1">
    <property type="entry name" value="AFADIN_ALPHA-ACTININ-BINDING PROTEIN"/>
    <property type="match status" value="1"/>
</dbReference>
<feature type="compositionally biased region" description="Polar residues" evidence="2">
    <location>
        <begin position="566"/>
        <end position="590"/>
    </location>
</feature>
<accession>A0A6A3SFW9</accession>
<dbReference type="PANTHER" id="PTHR47057">
    <property type="entry name" value="AFADIN/ALPHA-ACTININ-BINDING"/>
    <property type="match status" value="1"/>
</dbReference>
<feature type="coiled-coil region" evidence="1">
    <location>
        <begin position="329"/>
        <end position="370"/>
    </location>
</feature>
<proteinExistence type="predicted"/>